<dbReference type="Proteomes" id="UP000499080">
    <property type="component" value="Unassembled WGS sequence"/>
</dbReference>
<protein>
    <submittedName>
        <fullName evidence="2">Uncharacterized protein</fullName>
    </submittedName>
</protein>
<name>A0A4Y2NII7_ARAVE</name>
<feature type="region of interest" description="Disordered" evidence="1">
    <location>
        <begin position="1"/>
        <end position="124"/>
    </location>
</feature>
<gene>
    <name evidence="2" type="ORF">AVEN_197475_1</name>
</gene>
<comment type="caution">
    <text evidence="2">The sequence shown here is derived from an EMBL/GenBank/DDBJ whole genome shotgun (WGS) entry which is preliminary data.</text>
</comment>
<sequence>MFSGERCRSYALRQGKEGGVRKEMPIGKVAENGKQQQPPVQQPPKTRAAKPTIPLKPATAENDENATSRHTLKTSAAGTKENHQPQQNHKCTEGEASAERQPVNSTAWRERTRQSESKPYTMNT</sequence>
<dbReference type="EMBL" id="BGPR01128023">
    <property type="protein sequence ID" value="GBN38614.1"/>
    <property type="molecule type" value="Genomic_DNA"/>
</dbReference>
<keyword evidence="3" id="KW-1185">Reference proteome</keyword>
<evidence type="ECO:0000313" key="2">
    <source>
        <dbReference type="EMBL" id="GBN38614.1"/>
    </source>
</evidence>
<dbReference type="AlphaFoldDB" id="A0A4Y2NII7"/>
<evidence type="ECO:0000256" key="1">
    <source>
        <dbReference type="SAM" id="MobiDB-lite"/>
    </source>
</evidence>
<evidence type="ECO:0000313" key="3">
    <source>
        <dbReference type="Proteomes" id="UP000499080"/>
    </source>
</evidence>
<reference evidence="2 3" key="1">
    <citation type="journal article" date="2019" name="Sci. Rep.">
        <title>Orb-weaving spider Araneus ventricosus genome elucidates the spidroin gene catalogue.</title>
        <authorList>
            <person name="Kono N."/>
            <person name="Nakamura H."/>
            <person name="Ohtoshi R."/>
            <person name="Moran D.A.P."/>
            <person name="Shinohara A."/>
            <person name="Yoshida Y."/>
            <person name="Fujiwara M."/>
            <person name="Mori M."/>
            <person name="Tomita M."/>
            <person name="Arakawa K."/>
        </authorList>
    </citation>
    <scope>NUCLEOTIDE SEQUENCE [LARGE SCALE GENOMIC DNA]</scope>
</reference>
<proteinExistence type="predicted"/>
<organism evidence="2 3">
    <name type="scientific">Araneus ventricosus</name>
    <name type="common">Orbweaver spider</name>
    <name type="synonym">Epeira ventricosa</name>
    <dbReference type="NCBI Taxonomy" id="182803"/>
    <lineage>
        <taxon>Eukaryota</taxon>
        <taxon>Metazoa</taxon>
        <taxon>Ecdysozoa</taxon>
        <taxon>Arthropoda</taxon>
        <taxon>Chelicerata</taxon>
        <taxon>Arachnida</taxon>
        <taxon>Araneae</taxon>
        <taxon>Araneomorphae</taxon>
        <taxon>Entelegynae</taxon>
        <taxon>Araneoidea</taxon>
        <taxon>Araneidae</taxon>
        <taxon>Araneus</taxon>
    </lineage>
</organism>
<accession>A0A4Y2NII7</accession>
<feature type="compositionally biased region" description="Basic and acidic residues" evidence="1">
    <location>
        <begin position="1"/>
        <end position="25"/>
    </location>
</feature>